<feature type="domain" description="Rieske" evidence="6">
    <location>
        <begin position="98"/>
        <end position="175"/>
    </location>
</feature>
<evidence type="ECO:0000256" key="1">
    <source>
        <dbReference type="ARBA" id="ARBA00022714"/>
    </source>
</evidence>
<keyword evidence="3" id="KW-0408">Iron</keyword>
<dbReference type="EMBL" id="QRDY01000004">
    <property type="protein sequence ID" value="RED63238.1"/>
    <property type="molecule type" value="Genomic_DNA"/>
</dbReference>
<evidence type="ECO:0000313" key="7">
    <source>
        <dbReference type="EMBL" id="RED63238.1"/>
    </source>
</evidence>
<dbReference type="RefSeq" id="WP_115992521.1">
    <property type="nucleotide sequence ID" value="NZ_QRDY01000004.1"/>
</dbReference>
<keyword evidence="2" id="KW-0479">Metal-binding</keyword>
<dbReference type="Pfam" id="PF00355">
    <property type="entry name" value="Rieske"/>
    <property type="match status" value="1"/>
</dbReference>
<protein>
    <submittedName>
        <fullName evidence="7">Rieske Fe-S protein</fullName>
    </submittedName>
</protein>
<dbReference type="GO" id="GO:0004497">
    <property type="term" value="F:monooxygenase activity"/>
    <property type="evidence" value="ECO:0007669"/>
    <property type="project" value="UniProtKB-ARBA"/>
</dbReference>
<dbReference type="GO" id="GO:0016705">
    <property type="term" value="F:oxidoreductase activity, acting on paired donors, with incorporation or reduction of molecular oxygen"/>
    <property type="evidence" value="ECO:0007669"/>
    <property type="project" value="UniProtKB-ARBA"/>
</dbReference>
<gene>
    <name evidence="7" type="ORF">DFP95_104232</name>
</gene>
<keyword evidence="8" id="KW-1185">Reference proteome</keyword>
<organism evidence="7 8">
    <name type="scientific">Cohnella lupini</name>
    <dbReference type="NCBI Taxonomy" id="1294267"/>
    <lineage>
        <taxon>Bacteria</taxon>
        <taxon>Bacillati</taxon>
        <taxon>Bacillota</taxon>
        <taxon>Bacilli</taxon>
        <taxon>Bacillales</taxon>
        <taxon>Paenibacillaceae</taxon>
        <taxon>Cohnella</taxon>
    </lineage>
</organism>
<dbReference type="InterPro" id="IPR036922">
    <property type="entry name" value="Rieske_2Fe-2S_sf"/>
</dbReference>
<evidence type="ECO:0000256" key="5">
    <source>
        <dbReference type="SAM" id="Phobius"/>
    </source>
</evidence>
<comment type="caution">
    <text evidence="7">The sequence shown here is derived from an EMBL/GenBank/DDBJ whole genome shotgun (WGS) entry which is preliminary data.</text>
</comment>
<dbReference type="Proteomes" id="UP000256869">
    <property type="component" value="Unassembled WGS sequence"/>
</dbReference>
<evidence type="ECO:0000256" key="3">
    <source>
        <dbReference type="ARBA" id="ARBA00023004"/>
    </source>
</evidence>
<accession>A0A3D9INE6</accession>
<evidence type="ECO:0000259" key="6">
    <source>
        <dbReference type="PROSITE" id="PS51296"/>
    </source>
</evidence>
<dbReference type="CDD" id="cd03467">
    <property type="entry name" value="Rieske"/>
    <property type="match status" value="1"/>
</dbReference>
<keyword evidence="1" id="KW-0001">2Fe-2S</keyword>
<keyword evidence="5" id="KW-0472">Membrane</keyword>
<dbReference type="PROSITE" id="PS51296">
    <property type="entry name" value="RIESKE"/>
    <property type="match status" value="1"/>
</dbReference>
<keyword evidence="5" id="KW-0812">Transmembrane</keyword>
<dbReference type="GO" id="GO:0051537">
    <property type="term" value="F:2 iron, 2 sulfur cluster binding"/>
    <property type="evidence" value="ECO:0007669"/>
    <property type="project" value="UniProtKB-KW"/>
</dbReference>
<proteinExistence type="predicted"/>
<keyword evidence="4" id="KW-0411">Iron-sulfur</keyword>
<evidence type="ECO:0000313" key="8">
    <source>
        <dbReference type="Proteomes" id="UP000256869"/>
    </source>
</evidence>
<name>A0A3D9INE6_9BACL</name>
<dbReference type="GO" id="GO:0046872">
    <property type="term" value="F:metal ion binding"/>
    <property type="evidence" value="ECO:0007669"/>
    <property type="project" value="UniProtKB-KW"/>
</dbReference>
<evidence type="ECO:0000256" key="2">
    <source>
        <dbReference type="ARBA" id="ARBA00022723"/>
    </source>
</evidence>
<dbReference type="InterPro" id="IPR006311">
    <property type="entry name" value="TAT_signal"/>
</dbReference>
<evidence type="ECO:0000256" key="4">
    <source>
        <dbReference type="ARBA" id="ARBA00023014"/>
    </source>
</evidence>
<sequence>MNERLPKKITRRAFLSSSAKVALGVAGVLLSSAGMIYYGASRVKERQRHAPPKVAGMPGNIVKVGESVTLNAIQGFEKIKYTATIQDAWVATAKRGFVYVTRSAQGELLILSPSCTHLGCNVEPLKEPPPAGKKELYFLCPCHGAEFDKSGNAIGVVTQGLDTYEPILSGGFVYIDIASPLKRV</sequence>
<keyword evidence="5" id="KW-1133">Transmembrane helix</keyword>
<dbReference type="Gene3D" id="2.102.10.10">
    <property type="entry name" value="Rieske [2Fe-2S] iron-sulphur domain"/>
    <property type="match status" value="1"/>
</dbReference>
<reference evidence="7 8" key="1">
    <citation type="submission" date="2018-07" db="EMBL/GenBank/DDBJ databases">
        <title>Genomic Encyclopedia of Type Strains, Phase III (KMG-III): the genomes of soil and plant-associated and newly described type strains.</title>
        <authorList>
            <person name="Whitman W."/>
        </authorList>
    </citation>
    <scope>NUCLEOTIDE SEQUENCE [LARGE SCALE GENOMIC DNA]</scope>
    <source>
        <strain evidence="7 8">CECT 8236</strain>
    </source>
</reference>
<dbReference type="OrthoDB" id="9767869at2"/>
<dbReference type="InterPro" id="IPR017941">
    <property type="entry name" value="Rieske_2Fe-2S"/>
</dbReference>
<feature type="transmembrane region" description="Helical" evidence="5">
    <location>
        <begin position="21"/>
        <end position="40"/>
    </location>
</feature>
<dbReference type="PROSITE" id="PS51318">
    <property type="entry name" value="TAT"/>
    <property type="match status" value="1"/>
</dbReference>
<dbReference type="AlphaFoldDB" id="A0A3D9INE6"/>
<dbReference type="SUPFAM" id="SSF50022">
    <property type="entry name" value="ISP domain"/>
    <property type="match status" value="1"/>
</dbReference>